<evidence type="ECO:0000313" key="1">
    <source>
        <dbReference type="EMBL" id="MCQ8102737.1"/>
    </source>
</evidence>
<accession>A0ABT1TCA7</accession>
<dbReference type="EMBL" id="JANIBJ010000002">
    <property type="protein sequence ID" value="MCQ8102737.1"/>
    <property type="molecule type" value="Genomic_DNA"/>
</dbReference>
<evidence type="ECO:0000313" key="2">
    <source>
        <dbReference type="Proteomes" id="UP001524499"/>
    </source>
</evidence>
<keyword evidence="2" id="KW-1185">Reference proteome</keyword>
<dbReference type="Proteomes" id="UP001524499">
    <property type="component" value="Unassembled WGS sequence"/>
</dbReference>
<gene>
    <name evidence="1" type="ORF">NP590_01360</name>
</gene>
<protein>
    <submittedName>
        <fullName evidence="1">Transposase</fullName>
    </submittedName>
</protein>
<comment type="caution">
    <text evidence="1">The sequence shown here is derived from an EMBL/GenBank/DDBJ whole genome shotgun (WGS) entry which is preliminary data.</text>
</comment>
<reference evidence="1 2" key="1">
    <citation type="submission" date="2022-07" db="EMBL/GenBank/DDBJ databases">
        <title>Methylomonas rivi sp. nov., Methylomonas rosea sp. nov., Methylomonas aureus sp. nov. and Methylomonas subterranea sp. nov., four novel methanotrophs isolated from a freshwater creek and the deep terrestrial subsurface.</title>
        <authorList>
            <person name="Abin C."/>
            <person name="Sankaranarayanan K."/>
            <person name="Garner C."/>
            <person name="Sindelar R."/>
            <person name="Kotary K."/>
            <person name="Garner R."/>
            <person name="Barclay S."/>
            <person name="Lawson P."/>
            <person name="Krumholz L."/>
        </authorList>
    </citation>
    <scope>NUCLEOTIDE SEQUENCE [LARGE SCALE GENOMIC DNA]</scope>
    <source>
        <strain evidence="1 2">SURF-2</strain>
    </source>
</reference>
<name>A0ABT1TCA7_9GAMM</name>
<proteinExistence type="predicted"/>
<organism evidence="1 2">
    <name type="scientific">Methylomonas subterranea</name>
    <dbReference type="NCBI Taxonomy" id="2952225"/>
    <lineage>
        <taxon>Bacteria</taxon>
        <taxon>Pseudomonadati</taxon>
        <taxon>Pseudomonadota</taxon>
        <taxon>Gammaproteobacteria</taxon>
        <taxon>Methylococcales</taxon>
        <taxon>Methylococcaceae</taxon>
        <taxon>Methylomonas</taxon>
    </lineage>
</organism>
<dbReference type="RefSeq" id="WP_256600355.1">
    <property type="nucleotide sequence ID" value="NZ_JANIBJ010000002.1"/>
</dbReference>
<sequence length="74" mass="7974">MLKDLEALAGALVVMDAGIATESNLIRLREHGYRYLVVIPSAWVSNRGFVKQSGTIGFFNSWGGISEYAQAVAG</sequence>